<dbReference type="Proteomes" id="UP000192578">
    <property type="component" value="Unassembled WGS sequence"/>
</dbReference>
<name>A0A1W0X593_HYPEX</name>
<accession>A0A1W0X593</accession>
<organism evidence="2 3">
    <name type="scientific">Hypsibius exemplaris</name>
    <name type="common">Freshwater tardigrade</name>
    <dbReference type="NCBI Taxonomy" id="2072580"/>
    <lineage>
        <taxon>Eukaryota</taxon>
        <taxon>Metazoa</taxon>
        <taxon>Ecdysozoa</taxon>
        <taxon>Tardigrada</taxon>
        <taxon>Eutardigrada</taxon>
        <taxon>Parachela</taxon>
        <taxon>Hypsibioidea</taxon>
        <taxon>Hypsibiidae</taxon>
        <taxon>Hypsibius</taxon>
    </lineage>
</organism>
<feature type="chain" id="PRO_5012393371" evidence="1">
    <location>
        <begin position="22"/>
        <end position="126"/>
    </location>
</feature>
<feature type="signal peptide" evidence="1">
    <location>
        <begin position="1"/>
        <end position="21"/>
    </location>
</feature>
<dbReference type="AlphaFoldDB" id="A0A1W0X593"/>
<proteinExistence type="predicted"/>
<keyword evidence="3" id="KW-1185">Reference proteome</keyword>
<protein>
    <submittedName>
        <fullName evidence="2">Uncharacterized protein</fullName>
    </submittedName>
</protein>
<evidence type="ECO:0000256" key="1">
    <source>
        <dbReference type="SAM" id="SignalP"/>
    </source>
</evidence>
<comment type="caution">
    <text evidence="2">The sequence shown here is derived from an EMBL/GenBank/DDBJ whole genome shotgun (WGS) entry which is preliminary data.</text>
</comment>
<gene>
    <name evidence="2" type="ORF">BV898_03480</name>
</gene>
<sequence length="126" mass="12952">MNTFLVLLIVVALYCFTEIEAGCCRETFLYCGSTLDNERTGKCNINLIANALYNCKAGEDPALENQCDDHCLNGGSCGNDQCGGTDQAPAAVLCNNTTTVAPTSSAAPVASTAGPAVASTTKAAAY</sequence>
<dbReference type="EMBL" id="MTYJ01000016">
    <property type="protein sequence ID" value="OQV22655.1"/>
    <property type="molecule type" value="Genomic_DNA"/>
</dbReference>
<reference evidence="3" key="1">
    <citation type="submission" date="2017-01" db="EMBL/GenBank/DDBJ databases">
        <title>Comparative genomics of anhydrobiosis in the tardigrade Hypsibius dujardini.</title>
        <authorList>
            <person name="Yoshida Y."/>
            <person name="Koutsovoulos G."/>
            <person name="Laetsch D."/>
            <person name="Stevens L."/>
            <person name="Kumar S."/>
            <person name="Horikawa D."/>
            <person name="Ishino K."/>
            <person name="Komine S."/>
            <person name="Tomita M."/>
            <person name="Blaxter M."/>
            <person name="Arakawa K."/>
        </authorList>
    </citation>
    <scope>NUCLEOTIDE SEQUENCE [LARGE SCALE GENOMIC DNA]</scope>
    <source>
        <strain evidence="3">Z151</strain>
    </source>
</reference>
<evidence type="ECO:0000313" key="2">
    <source>
        <dbReference type="EMBL" id="OQV22655.1"/>
    </source>
</evidence>
<keyword evidence="1" id="KW-0732">Signal</keyword>
<evidence type="ECO:0000313" key="3">
    <source>
        <dbReference type="Proteomes" id="UP000192578"/>
    </source>
</evidence>